<dbReference type="Pfam" id="PF17663">
    <property type="entry name" value="DUF5525"/>
    <property type="match status" value="1"/>
</dbReference>
<dbReference type="PANTHER" id="PTHR28422:SF1">
    <property type="entry name" value="SIMILAR TO HUMAN CHROMOSOME 15 OPEN READING FRAME 39"/>
    <property type="match status" value="1"/>
</dbReference>
<feature type="compositionally biased region" description="Basic and acidic residues" evidence="1">
    <location>
        <begin position="99"/>
        <end position="111"/>
    </location>
</feature>
<feature type="compositionally biased region" description="Polar residues" evidence="1">
    <location>
        <begin position="694"/>
        <end position="707"/>
    </location>
</feature>
<proteinExistence type="predicted"/>
<feature type="region of interest" description="Disordered" evidence="1">
    <location>
        <begin position="1126"/>
        <end position="1214"/>
    </location>
</feature>
<dbReference type="CTD" id="103189638"/>
<feature type="region of interest" description="Disordered" evidence="1">
    <location>
        <begin position="1057"/>
        <end position="1110"/>
    </location>
</feature>
<dbReference type="GeneID" id="107101684"/>
<feature type="region of interest" description="Disordered" evidence="1">
    <location>
        <begin position="517"/>
        <end position="538"/>
    </location>
</feature>
<feature type="compositionally biased region" description="Polar residues" evidence="1">
    <location>
        <begin position="322"/>
        <end position="331"/>
    </location>
</feature>
<evidence type="ECO:0000313" key="3">
    <source>
        <dbReference type="Proteomes" id="UP000265020"/>
    </source>
</evidence>
<dbReference type="Ensembl" id="ENSCVAT00000031906.1">
    <property type="protein sequence ID" value="ENSCVAP00000016408.1"/>
    <property type="gene ID" value="ENSCVAG00000019361.1"/>
</dbReference>
<dbReference type="Proteomes" id="UP000265020">
    <property type="component" value="Unassembled WGS sequence"/>
</dbReference>
<dbReference type="KEGG" id="cvg:107101684"/>
<feature type="compositionally biased region" description="Basic and acidic residues" evidence="1">
    <location>
        <begin position="332"/>
        <end position="347"/>
    </location>
</feature>
<feature type="compositionally biased region" description="Basic and acidic residues" evidence="1">
    <location>
        <begin position="664"/>
        <end position="682"/>
    </location>
</feature>
<reference evidence="2" key="1">
    <citation type="submission" date="2025-08" db="UniProtKB">
        <authorList>
            <consortium name="Ensembl"/>
        </authorList>
    </citation>
    <scope>IDENTIFICATION</scope>
</reference>
<evidence type="ECO:0000313" key="2">
    <source>
        <dbReference type="Ensembl" id="ENSCVAP00000016408.1"/>
    </source>
</evidence>
<accession>A0A3Q2DC64</accession>
<feature type="compositionally biased region" description="Polar residues" evidence="1">
    <location>
        <begin position="1172"/>
        <end position="1203"/>
    </location>
</feature>
<organism evidence="2 3">
    <name type="scientific">Cyprinodon variegatus</name>
    <name type="common">Sheepshead minnow</name>
    <dbReference type="NCBI Taxonomy" id="28743"/>
    <lineage>
        <taxon>Eukaryota</taxon>
        <taxon>Metazoa</taxon>
        <taxon>Chordata</taxon>
        <taxon>Craniata</taxon>
        <taxon>Vertebrata</taxon>
        <taxon>Euteleostomi</taxon>
        <taxon>Actinopterygii</taxon>
        <taxon>Neopterygii</taxon>
        <taxon>Teleostei</taxon>
        <taxon>Neoteleostei</taxon>
        <taxon>Acanthomorphata</taxon>
        <taxon>Ovalentaria</taxon>
        <taxon>Atherinomorphae</taxon>
        <taxon>Cyprinodontiformes</taxon>
        <taxon>Cyprinodontidae</taxon>
        <taxon>Cyprinodon</taxon>
    </lineage>
</organism>
<evidence type="ECO:0000256" key="1">
    <source>
        <dbReference type="SAM" id="MobiDB-lite"/>
    </source>
</evidence>
<feature type="region of interest" description="Disordered" evidence="1">
    <location>
        <begin position="1244"/>
        <end position="1301"/>
    </location>
</feature>
<feature type="compositionally biased region" description="Polar residues" evidence="1">
    <location>
        <begin position="120"/>
        <end position="131"/>
    </location>
</feature>
<name>A0A3Q2DC64_CYPVA</name>
<dbReference type="InterPro" id="IPR042567">
    <property type="entry name" value="SPIN/Ssty_sf"/>
</dbReference>
<feature type="region of interest" description="Disordered" evidence="1">
    <location>
        <begin position="96"/>
        <end position="150"/>
    </location>
</feature>
<feature type="compositionally biased region" description="Polar residues" evidence="1">
    <location>
        <begin position="1142"/>
        <end position="1153"/>
    </location>
</feature>
<feature type="compositionally biased region" description="Polar residues" evidence="1">
    <location>
        <begin position="1244"/>
        <end position="1256"/>
    </location>
</feature>
<reference evidence="2" key="2">
    <citation type="submission" date="2025-09" db="UniProtKB">
        <authorList>
            <consortium name="Ensembl"/>
        </authorList>
    </citation>
    <scope>IDENTIFICATION</scope>
</reference>
<dbReference type="OMA" id="YCPYLST"/>
<protein>
    <submittedName>
        <fullName evidence="2">Uncharacterized protein</fullName>
    </submittedName>
</protein>
<dbReference type="GeneTree" id="ENSGT00940000169185"/>
<feature type="region of interest" description="Disordered" evidence="1">
    <location>
        <begin position="610"/>
        <end position="629"/>
    </location>
</feature>
<dbReference type="InterPro" id="IPR037656">
    <property type="entry name" value="DUF5525"/>
</dbReference>
<feature type="region of interest" description="Disordered" evidence="1">
    <location>
        <begin position="322"/>
        <end position="353"/>
    </location>
</feature>
<feature type="compositionally biased region" description="Basic and acidic residues" evidence="1">
    <location>
        <begin position="727"/>
        <end position="737"/>
    </location>
</feature>
<dbReference type="OrthoDB" id="9908305at2759"/>
<dbReference type="PANTHER" id="PTHR28422">
    <property type="entry name" value="SIMILAR TO HUMAN CHROMOSOME 15 OPEN READING FRAME 39"/>
    <property type="match status" value="1"/>
</dbReference>
<feature type="region of interest" description="Disordered" evidence="1">
    <location>
        <begin position="652"/>
        <end position="744"/>
    </location>
</feature>
<keyword evidence="3" id="KW-1185">Reference proteome</keyword>
<dbReference type="Gene3D" id="2.80.10.70">
    <property type="entry name" value="Spindlin/Ssty"/>
    <property type="match status" value="1"/>
</dbReference>
<sequence length="1411" mass="158811">MSRESIQTLADPGFRSKMPLFDGTVASSGLSKPQAMPGLLGRQSLQYNGAYFTYEPRIKGRDGFTPPWSHPKTSPIDDRSPVSHLSHLSGMLQNHMAHRKDSISSEGDHHSPVKKGFTVYTKSPETNSPKAVSSVGFRKTKSGGENPLSPSQSSVYLAIPKPVYGLGPCCNELGCVIGHRYGIEHISPRIPNTVYEHDWMQANGHYLEKLPIQRKQALLQQKDLQLECSTEQLKKVTMEGYSPSRVRTLPSVIEPSYSSYPCPSSRALFGSFRQPGSQPLQTSPTGYPSLYAPRPTYENMTSEVYQECSPLSKYGQLTQHPGFYYSQTNGEVENRTQRKESGSKQAEDGPLLYKHSISTPREHYVVSRPHRSDIPLSCPERLPNHTFLQGYDYPCYTVPRFHFNPSQIRAPSKRQNSLSSYHPSRIIASSSSQHIDHPTLKEKPKTTEQIDQLHCSSFIQVNKSSPARHMNPAPVSPSSVQIGRFFQPFTSLYIEPPAQARPAVNVDRNWDHSPIEAPEKQQKSLPVSPAWPTPSPNHCSVRNHAAVPNNVRKIIYSPTVATGSRHNGPVSDAGSSDNKYCLKRSVSHSSLPSKVEDEDVYEVECTNNKRQKVETEKATANGKTDSPPMPVIDTVFSLAPYQLHLQQSGVLFPGREQQKPNQTSEKHNDKLKPNTKEKRLDQNDQESVIRLKSKSSMKTSANASSVEAPQIKVEKADSPGVNNSTENQREATKKEPKVTQSPDRLPVALKEKCESNEVEKQNSFASENISSDKLKPVEVTEQINQNHQDETLRNRLVTFQPNPSPVPPPGKVSFKSIPPHCLKLSTYNIILPDGKHCKTAQHAEQYPLPQPTAALTTKQKRQTPVRKHFLELHQSLCNLISKSVSASSEQDLKKWLSQLEISEPLSQSCKDQIVPCLLGAKPREAWINEEIRTALKEILERLREYTVQKHCPFPYVMRTGAVFLPMLVVKELLFPTVQGSFVDKVLQEHKVELRPTTLSEEKILIQLHKRACSSKLRRLMSIKHLPDIYTEAVNLLYYTHVCKHLGLNVDPFYKEQDAGHQVSNSDTPDPNDGPASPASLSEPHHKRCMKEEENEPPPCKNKTRSSLKSGLKDTFLDKNLSDINQANDAEQTVVEGDLKSPINKTPEVNQTKNTESDNNAAEEDSSEAAQSISGEDSWTCPLTSDELSPSQSDAETEGSSSLLPDNPPSERLVQSKNCSGMILKLRKMLSVGLKRKRACYEAVSQSETGGESSPSQPEVGEGASSERDQQRMPKALRRWKGKERFRHPGRPPSSSSKTKQRSLLKIKYCPYLSACHSAEHRRRWVLRSAVQTARRAMRFYYPDLVGKRIRHLYEEDDKSEVWYRGEVLRIHEAHTNPLKTIFEVKYDSEPEWKYYLELMMDYKKGWLKIED</sequence>
<dbReference type="RefSeq" id="XP_015256170.1">
    <property type="nucleotide sequence ID" value="XM_015400684.1"/>
</dbReference>
<feature type="compositionally biased region" description="Basic residues" evidence="1">
    <location>
        <begin position="1274"/>
        <end position="1289"/>
    </location>
</feature>